<protein>
    <submittedName>
        <fullName evidence="2">DUF2069 domain-containing protein</fullName>
    </submittedName>
</protein>
<proteinExistence type="predicted"/>
<dbReference type="EMBL" id="CP031337">
    <property type="protein sequence ID" value="AXK39170.1"/>
    <property type="molecule type" value="Genomic_DNA"/>
</dbReference>
<dbReference type="Proteomes" id="UP000254537">
    <property type="component" value="Chromosome"/>
</dbReference>
<dbReference type="InterPro" id="IPR018643">
    <property type="entry name" value="DUF2069_membrane"/>
</dbReference>
<feature type="transmembrane region" description="Helical" evidence="1">
    <location>
        <begin position="60"/>
        <end position="77"/>
    </location>
</feature>
<gene>
    <name evidence="2" type="ORF">DWG20_06830</name>
</gene>
<feature type="transmembrane region" description="Helical" evidence="1">
    <location>
        <begin position="89"/>
        <end position="108"/>
    </location>
</feature>
<dbReference type="OrthoDB" id="9181360at2"/>
<dbReference type="RefSeq" id="WP_115433105.1">
    <property type="nucleotide sequence ID" value="NZ_CP031337.1"/>
</dbReference>
<feature type="transmembrane region" description="Helical" evidence="1">
    <location>
        <begin position="6"/>
        <end position="25"/>
    </location>
</feature>
<organism evidence="2 3">
    <name type="scientific">Crenobacter cavernae</name>
    <dbReference type="NCBI Taxonomy" id="2290923"/>
    <lineage>
        <taxon>Bacteria</taxon>
        <taxon>Pseudomonadati</taxon>
        <taxon>Pseudomonadota</taxon>
        <taxon>Betaproteobacteria</taxon>
        <taxon>Neisseriales</taxon>
        <taxon>Neisseriaceae</taxon>
        <taxon>Crenobacter</taxon>
    </lineage>
</organism>
<reference evidence="2 3" key="1">
    <citation type="submission" date="2018-07" db="EMBL/GenBank/DDBJ databases">
        <title>Crenobacter cavernae sp. nov., isolated from a karst cave.</title>
        <authorList>
            <person name="Zhu H."/>
        </authorList>
    </citation>
    <scope>NUCLEOTIDE SEQUENCE [LARGE SCALE GENOMIC DNA]</scope>
    <source>
        <strain evidence="2 3">K1W11S-77</strain>
    </source>
</reference>
<keyword evidence="1" id="KW-0472">Membrane</keyword>
<evidence type="ECO:0000313" key="3">
    <source>
        <dbReference type="Proteomes" id="UP000254537"/>
    </source>
</evidence>
<sequence>MTLRSLFHYGAIASLVALILLSLAWELVLAPLRPGGSFLALKAVVLLLPLMGILKGRVYTYQWSSMFILAFFAEGVMRGWSDSGLSQRLAWAEIVLTTLFFACVVLWVRNERIVRARAAR</sequence>
<dbReference type="Pfam" id="PF09842">
    <property type="entry name" value="DUF2069"/>
    <property type="match status" value="1"/>
</dbReference>
<dbReference type="AlphaFoldDB" id="A0A345Y5G8"/>
<evidence type="ECO:0000256" key="1">
    <source>
        <dbReference type="SAM" id="Phobius"/>
    </source>
</evidence>
<keyword evidence="1" id="KW-1133">Transmembrane helix</keyword>
<dbReference type="KEGG" id="ccah:DWG20_06830"/>
<keyword evidence="1" id="KW-0812">Transmembrane</keyword>
<evidence type="ECO:0000313" key="2">
    <source>
        <dbReference type="EMBL" id="AXK39170.1"/>
    </source>
</evidence>
<feature type="transmembrane region" description="Helical" evidence="1">
    <location>
        <begin position="37"/>
        <end position="54"/>
    </location>
</feature>
<accession>A0A345Y5G8</accession>
<name>A0A345Y5G8_9NEIS</name>